<keyword evidence="10" id="KW-1185">Reference proteome</keyword>
<keyword evidence="3 6" id="KW-0863">Zinc-finger</keyword>
<protein>
    <recommendedName>
        <fullName evidence="8">C2H2-type domain-containing protein</fullName>
    </recommendedName>
</protein>
<evidence type="ECO:0000256" key="6">
    <source>
        <dbReference type="PROSITE-ProRule" id="PRU00042"/>
    </source>
</evidence>
<dbReference type="PANTHER" id="PTHR24394">
    <property type="entry name" value="ZINC FINGER PROTEIN"/>
    <property type="match status" value="1"/>
</dbReference>
<keyword evidence="2" id="KW-0677">Repeat</keyword>
<evidence type="ECO:0000256" key="3">
    <source>
        <dbReference type="ARBA" id="ARBA00022771"/>
    </source>
</evidence>
<dbReference type="SMART" id="SM00355">
    <property type="entry name" value="ZnF_C2H2"/>
    <property type="match status" value="5"/>
</dbReference>
<evidence type="ECO:0000256" key="5">
    <source>
        <dbReference type="ARBA" id="ARBA00023242"/>
    </source>
</evidence>
<dbReference type="Proteomes" id="UP000708208">
    <property type="component" value="Unassembled WGS sequence"/>
</dbReference>
<feature type="domain" description="C2H2-type" evidence="8">
    <location>
        <begin position="277"/>
        <end position="304"/>
    </location>
</feature>
<keyword evidence="4" id="KW-0862">Zinc</keyword>
<dbReference type="GO" id="GO:0000981">
    <property type="term" value="F:DNA-binding transcription factor activity, RNA polymerase II-specific"/>
    <property type="evidence" value="ECO:0007669"/>
    <property type="project" value="TreeGrafter"/>
</dbReference>
<dbReference type="Pfam" id="PF00096">
    <property type="entry name" value="zf-C2H2"/>
    <property type="match status" value="1"/>
</dbReference>
<dbReference type="OrthoDB" id="2687452at2759"/>
<organism evidence="9 10">
    <name type="scientific">Allacma fusca</name>
    <dbReference type="NCBI Taxonomy" id="39272"/>
    <lineage>
        <taxon>Eukaryota</taxon>
        <taxon>Metazoa</taxon>
        <taxon>Ecdysozoa</taxon>
        <taxon>Arthropoda</taxon>
        <taxon>Hexapoda</taxon>
        <taxon>Collembola</taxon>
        <taxon>Symphypleona</taxon>
        <taxon>Sminthuridae</taxon>
        <taxon>Allacma</taxon>
    </lineage>
</organism>
<evidence type="ECO:0000256" key="4">
    <source>
        <dbReference type="ARBA" id="ARBA00022833"/>
    </source>
</evidence>
<evidence type="ECO:0000313" key="9">
    <source>
        <dbReference type="EMBL" id="CAG7835198.1"/>
    </source>
</evidence>
<reference evidence="9" key="1">
    <citation type="submission" date="2021-06" db="EMBL/GenBank/DDBJ databases">
        <authorList>
            <person name="Hodson N. C."/>
            <person name="Mongue J. A."/>
            <person name="Jaron S. K."/>
        </authorList>
    </citation>
    <scope>NUCLEOTIDE SEQUENCE</scope>
</reference>
<dbReference type="PROSITE" id="PS00028">
    <property type="entry name" value="ZINC_FINGER_C2H2_1"/>
    <property type="match status" value="5"/>
</dbReference>
<sequence length="444" mass="51197">MGSLTSDSNPINFENIWYVCKYCRRAYQQKHQLSEHKKAKHLDLILKAYNERKLKKKLEEEKLAGVVPENDNTETEPTSSPAMTVPQSPVEEPEDDNEEKDVKPSQLSRLPILASLDAASAKQEGIRREESDSEIEIVFDSHRPLASPMKPLSPCTVDADPSQGKKRRHSSSSWSSCGSNSNTNKNEIISLNTPEYATLDSITEIVSKIGVLGKVRYCCKCFKKFHRPKSLRSHEGMCHLKKCRSLEEFKASYQIQMVSSRGSSTSYPTLVEIQPLFNCKLCGASFHEKLELTSHLRYHMDKKTRTVLPKKKKRNLKQRIFGLGYRHYLHRKLQKHDAELKPFRCPCLKSPSVQGLIKRARFYRYHTQGALFRCPMCSQKFRSKAEFSIHVKSHEKKRVRRNLNSEGISCKLCEKTFRDMATLLMHLRNHSFSPLKFPEEIMMC</sequence>
<feature type="region of interest" description="Disordered" evidence="7">
    <location>
        <begin position="143"/>
        <end position="181"/>
    </location>
</feature>
<feature type="compositionally biased region" description="Low complexity" evidence="7">
    <location>
        <begin position="171"/>
        <end position="181"/>
    </location>
</feature>
<feature type="domain" description="C2H2-type" evidence="8">
    <location>
        <begin position="372"/>
        <end position="399"/>
    </location>
</feature>
<keyword evidence="5" id="KW-0539">Nucleus</keyword>
<name>A0A8J2PLE1_9HEXA</name>
<evidence type="ECO:0000259" key="8">
    <source>
        <dbReference type="PROSITE" id="PS50157"/>
    </source>
</evidence>
<dbReference type="AlphaFoldDB" id="A0A8J2PLE1"/>
<dbReference type="GO" id="GO:0005634">
    <property type="term" value="C:nucleus"/>
    <property type="evidence" value="ECO:0007669"/>
    <property type="project" value="TreeGrafter"/>
</dbReference>
<dbReference type="PANTHER" id="PTHR24394:SF29">
    <property type="entry name" value="MYONEURIN"/>
    <property type="match status" value="1"/>
</dbReference>
<feature type="compositionally biased region" description="Polar residues" evidence="7">
    <location>
        <begin position="75"/>
        <end position="87"/>
    </location>
</feature>
<dbReference type="PROSITE" id="PS50157">
    <property type="entry name" value="ZINC_FINGER_C2H2_2"/>
    <property type="match status" value="4"/>
</dbReference>
<feature type="domain" description="C2H2-type" evidence="8">
    <location>
        <begin position="408"/>
        <end position="431"/>
    </location>
</feature>
<accession>A0A8J2PLE1</accession>
<feature type="region of interest" description="Disordered" evidence="7">
    <location>
        <begin position="64"/>
        <end position="109"/>
    </location>
</feature>
<evidence type="ECO:0000313" key="10">
    <source>
        <dbReference type="Proteomes" id="UP000708208"/>
    </source>
</evidence>
<dbReference type="EMBL" id="CAJVCH010570558">
    <property type="protein sequence ID" value="CAG7835198.1"/>
    <property type="molecule type" value="Genomic_DNA"/>
</dbReference>
<dbReference type="GO" id="GO:0008270">
    <property type="term" value="F:zinc ion binding"/>
    <property type="evidence" value="ECO:0007669"/>
    <property type="project" value="UniProtKB-KW"/>
</dbReference>
<comment type="caution">
    <text evidence="9">The sequence shown here is derived from an EMBL/GenBank/DDBJ whole genome shotgun (WGS) entry which is preliminary data.</text>
</comment>
<dbReference type="InterPro" id="IPR013087">
    <property type="entry name" value="Znf_C2H2_type"/>
</dbReference>
<proteinExistence type="predicted"/>
<keyword evidence="1" id="KW-0479">Metal-binding</keyword>
<evidence type="ECO:0000256" key="2">
    <source>
        <dbReference type="ARBA" id="ARBA00022737"/>
    </source>
</evidence>
<feature type="domain" description="C2H2-type" evidence="8">
    <location>
        <begin position="18"/>
        <end position="41"/>
    </location>
</feature>
<evidence type="ECO:0000256" key="7">
    <source>
        <dbReference type="SAM" id="MobiDB-lite"/>
    </source>
</evidence>
<dbReference type="Pfam" id="PF13894">
    <property type="entry name" value="zf-C2H2_4"/>
    <property type="match status" value="1"/>
</dbReference>
<evidence type="ECO:0000256" key="1">
    <source>
        <dbReference type="ARBA" id="ARBA00022723"/>
    </source>
</evidence>
<gene>
    <name evidence="9" type="ORF">AFUS01_LOCUS44601</name>
</gene>